<evidence type="ECO:0000313" key="2">
    <source>
        <dbReference type="EMBL" id="CDL92028.1"/>
    </source>
</evidence>
<dbReference type="AlphaFoldDB" id="W6N5Y1"/>
<accession>W6N5Y1</accession>
<evidence type="ECO:0000256" key="1">
    <source>
        <dbReference type="SAM" id="Phobius"/>
    </source>
</evidence>
<reference evidence="2 3" key="1">
    <citation type="journal article" date="2015" name="Genome Announc.">
        <title>Draft Genome Sequence of Clostridium tyrobutyricum Strain DIVETGP, Isolated from Cow's Milk for Grana Padano Production.</title>
        <authorList>
            <person name="Soggiu A."/>
            <person name="Piras C."/>
            <person name="Gaiarsa S."/>
            <person name="Sassera D."/>
            <person name="Roncada P."/>
            <person name="Bendixen E."/>
            <person name="Brasca M."/>
            <person name="Bonizzi L."/>
        </authorList>
    </citation>
    <scope>NUCLEOTIDE SEQUENCE [LARGE SCALE GENOMIC DNA]</scope>
    <source>
        <strain evidence="2 3">DIVETGP</strain>
    </source>
</reference>
<comment type="caution">
    <text evidence="2">The sequence shown here is derived from an EMBL/GenBank/DDBJ whole genome shotgun (WGS) entry which is preliminary data.</text>
</comment>
<organism evidence="2 3">
    <name type="scientific">Clostridium tyrobutyricum DIVETGP</name>
    <dbReference type="NCBI Taxonomy" id="1408889"/>
    <lineage>
        <taxon>Bacteria</taxon>
        <taxon>Bacillati</taxon>
        <taxon>Bacillota</taxon>
        <taxon>Clostridia</taxon>
        <taxon>Eubacteriales</taxon>
        <taxon>Clostridiaceae</taxon>
        <taxon>Clostridium</taxon>
    </lineage>
</organism>
<keyword evidence="1" id="KW-0472">Membrane</keyword>
<gene>
    <name evidence="2" type="ORF">CTDIVETGP_2098</name>
</gene>
<dbReference type="Proteomes" id="UP000019482">
    <property type="component" value="Unassembled WGS sequence"/>
</dbReference>
<evidence type="ECO:0000313" key="3">
    <source>
        <dbReference type="Proteomes" id="UP000019482"/>
    </source>
</evidence>
<proteinExistence type="predicted"/>
<sequence length="40" mass="4709">MQSSWTLENKIILLTNLLYPIGDLLLGDLLYIHFYDIINQ</sequence>
<name>W6N5Y1_CLOTY</name>
<dbReference type="EMBL" id="CBXI010000038">
    <property type="protein sequence ID" value="CDL92028.1"/>
    <property type="molecule type" value="Genomic_DNA"/>
</dbReference>
<protein>
    <submittedName>
        <fullName evidence="2">Uncharacterized protein</fullName>
    </submittedName>
</protein>
<keyword evidence="3" id="KW-1185">Reference proteome</keyword>
<feature type="transmembrane region" description="Helical" evidence="1">
    <location>
        <begin position="12"/>
        <end position="34"/>
    </location>
</feature>
<keyword evidence="1" id="KW-0812">Transmembrane</keyword>
<keyword evidence="1" id="KW-1133">Transmembrane helix</keyword>